<evidence type="ECO:0000313" key="3">
    <source>
        <dbReference type="Proteomes" id="UP001215598"/>
    </source>
</evidence>
<dbReference type="InterPro" id="IPR012337">
    <property type="entry name" value="RNaseH-like_sf"/>
</dbReference>
<organism evidence="2 3">
    <name type="scientific">Mycena metata</name>
    <dbReference type="NCBI Taxonomy" id="1033252"/>
    <lineage>
        <taxon>Eukaryota</taxon>
        <taxon>Fungi</taxon>
        <taxon>Dikarya</taxon>
        <taxon>Basidiomycota</taxon>
        <taxon>Agaricomycotina</taxon>
        <taxon>Agaricomycetes</taxon>
        <taxon>Agaricomycetidae</taxon>
        <taxon>Agaricales</taxon>
        <taxon>Marasmiineae</taxon>
        <taxon>Mycenaceae</taxon>
        <taxon>Mycena</taxon>
    </lineage>
</organism>
<gene>
    <name evidence="2" type="ORF">B0H16DRAFT_1318779</name>
</gene>
<dbReference type="PROSITE" id="PS50879">
    <property type="entry name" value="RNASE_H_1"/>
    <property type="match status" value="1"/>
</dbReference>
<dbReference type="GO" id="GO:0003676">
    <property type="term" value="F:nucleic acid binding"/>
    <property type="evidence" value="ECO:0007669"/>
    <property type="project" value="InterPro"/>
</dbReference>
<dbReference type="Proteomes" id="UP001215598">
    <property type="component" value="Unassembled WGS sequence"/>
</dbReference>
<dbReference type="InterPro" id="IPR036397">
    <property type="entry name" value="RNaseH_sf"/>
</dbReference>
<dbReference type="InterPro" id="IPR002156">
    <property type="entry name" value="RNaseH_domain"/>
</dbReference>
<feature type="domain" description="RNase H type-1" evidence="1">
    <location>
        <begin position="1"/>
        <end position="111"/>
    </location>
</feature>
<evidence type="ECO:0000313" key="2">
    <source>
        <dbReference type="EMBL" id="KAJ7750361.1"/>
    </source>
</evidence>
<keyword evidence="3" id="KW-1185">Reference proteome</keyword>
<name>A0AAD7N8N0_9AGAR</name>
<dbReference type="Gene3D" id="3.30.420.10">
    <property type="entry name" value="Ribonuclease H-like superfamily/Ribonuclease H"/>
    <property type="match status" value="1"/>
</dbReference>
<protein>
    <recommendedName>
        <fullName evidence="1">RNase H type-1 domain-containing protein</fullName>
    </recommendedName>
</protein>
<dbReference type="SUPFAM" id="SSF53098">
    <property type="entry name" value="Ribonuclease H-like"/>
    <property type="match status" value="1"/>
</dbReference>
<sequence length="134" mass="14611">MKEHLGSQRSLSIDGKTQGHLAVEGEMLGIILGLRIINTFPSVRHATVLVDCQPAIFELLRAKSKYGHLVDRFHAEARAMDLRRLRLAWVPGHEGVEMNELVDGDAKAAALGESGTMLLVGGVRLCLSPSLKFV</sequence>
<proteinExistence type="predicted"/>
<comment type="caution">
    <text evidence="2">The sequence shown here is derived from an EMBL/GenBank/DDBJ whole genome shotgun (WGS) entry which is preliminary data.</text>
</comment>
<reference evidence="2" key="1">
    <citation type="submission" date="2023-03" db="EMBL/GenBank/DDBJ databases">
        <title>Massive genome expansion in bonnet fungi (Mycena s.s.) driven by repeated elements and novel gene families across ecological guilds.</title>
        <authorList>
            <consortium name="Lawrence Berkeley National Laboratory"/>
            <person name="Harder C.B."/>
            <person name="Miyauchi S."/>
            <person name="Viragh M."/>
            <person name="Kuo A."/>
            <person name="Thoen E."/>
            <person name="Andreopoulos B."/>
            <person name="Lu D."/>
            <person name="Skrede I."/>
            <person name="Drula E."/>
            <person name="Henrissat B."/>
            <person name="Morin E."/>
            <person name="Kohler A."/>
            <person name="Barry K."/>
            <person name="LaButti K."/>
            <person name="Morin E."/>
            <person name="Salamov A."/>
            <person name="Lipzen A."/>
            <person name="Mereny Z."/>
            <person name="Hegedus B."/>
            <person name="Baldrian P."/>
            <person name="Stursova M."/>
            <person name="Weitz H."/>
            <person name="Taylor A."/>
            <person name="Grigoriev I.V."/>
            <person name="Nagy L.G."/>
            <person name="Martin F."/>
            <person name="Kauserud H."/>
        </authorList>
    </citation>
    <scope>NUCLEOTIDE SEQUENCE</scope>
    <source>
        <strain evidence="2">CBHHK182m</strain>
    </source>
</reference>
<dbReference type="EMBL" id="JARKIB010000066">
    <property type="protein sequence ID" value="KAJ7750361.1"/>
    <property type="molecule type" value="Genomic_DNA"/>
</dbReference>
<accession>A0AAD7N8N0</accession>
<dbReference type="GO" id="GO:0004523">
    <property type="term" value="F:RNA-DNA hybrid ribonuclease activity"/>
    <property type="evidence" value="ECO:0007669"/>
    <property type="project" value="InterPro"/>
</dbReference>
<dbReference type="AlphaFoldDB" id="A0AAD7N8N0"/>
<evidence type="ECO:0000259" key="1">
    <source>
        <dbReference type="PROSITE" id="PS50879"/>
    </source>
</evidence>